<sequence length="313" mass="31641">MTVRPSPRWFATGAAAVVLAAVAALTLLLRDGGAACAAPPSTSSTSGKATFYDLGDGLGHCSFPNPPADDLFVALGDTQYADAAACGSYLDVTGPHGTVRVKVLDSCPECAAGHLDLSRTAFRRIADEVTGIVPISYRTVTGVATSGGLSARIKDGSSQYWFAVLIDNHANALSKVAVSSGGGRYRSASRSDFNYWIIDGGAGPGPFRIKVTDVYGHTATLRDITLSPEKTQKTSARLTGGGSSSTSSAKRAKPAASASPTSRPSPSASPSPSPASPSASPTSASTSTAASAGVSAGVRQGEVQLAAKDASCR</sequence>
<dbReference type="InterPro" id="IPR007117">
    <property type="entry name" value="Expansin_CBD"/>
</dbReference>
<feature type="domain" description="RlpA-like protein double-psi beta-barrel" evidence="4">
    <location>
        <begin position="85"/>
        <end position="137"/>
    </location>
</feature>
<dbReference type="InterPro" id="IPR009009">
    <property type="entry name" value="RlpA-like_DPBB"/>
</dbReference>
<dbReference type="NCBIfam" id="NF041144">
    <property type="entry name" value="expansin_EXLX1"/>
    <property type="match status" value="1"/>
</dbReference>
<reference evidence="5" key="1">
    <citation type="journal article" date="2014" name="Int. J. Syst. Evol. Microbiol.">
        <title>Complete genome sequence of Corynebacterium casei LMG S-19264T (=DSM 44701T), isolated from a smear-ripened cheese.</title>
        <authorList>
            <consortium name="US DOE Joint Genome Institute (JGI-PGF)"/>
            <person name="Walter F."/>
            <person name="Albersmeier A."/>
            <person name="Kalinowski J."/>
            <person name="Ruckert C."/>
        </authorList>
    </citation>
    <scope>NUCLEOTIDE SEQUENCE</scope>
    <source>
        <strain evidence="5">CGMCC 4.7299</strain>
    </source>
</reference>
<dbReference type="Gene3D" id="2.40.40.10">
    <property type="entry name" value="RlpA-like domain"/>
    <property type="match status" value="1"/>
</dbReference>
<dbReference type="InterPro" id="IPR036908">
    <property type="entry name" value="RlpA-like_sf"/>
</dbReference>
<reference evidence="5" key="2">
    <citation type="submission" date="2020-09" db="EMBL/GenBank/DDBJ databases">
        <authorList>
            <person name="Sun Q."/>
            <person name="Zhou Y."/>
        </authorList>
    </citation>
    <scope>NUCLEOTIDE SEQUENCE</scope>
    <source>
        <strain evidence="5">CGMCC 4.7299</strain>
    </source>
</reference>
<evidence type="ECO:0000256" key="1">
    <source>
        <dbReference type="ARBA" id="ARBA00022729"/>
    </source>
</evidence>
<evidence type="ECO:0000313" key="5">
    <source>
        <dbReference type="EMBL" id="GGK87342.1"/>
    </source>
</evidence>
<dbReference type="Pfam" id="PF03330">
    <property type="entry name" value="DPBB_1"/>
    <property type="match status" value="1"/>
</dbReference>
<dbReference type="PANTHER" id="PTHR31836">
    <property type="match status" value="1"/>
</dbReference>
<dbReference type="SUPFAM" id="SSF50685">
    <property type="entry name" value="Barwin-like endoglucanases"/>
    <property type="match status" value="1"/>
</dbReference>
<dbReference type="SUPFAM" id="SSF49590">
    <property type="entry name" value="PHL pollen allergen"/>
    <property type="match status" value="1"/>
</dbReference>
<feature type="region of interest" description="Disordered" evidence="2">
    <location>
        <begin position="226"/>
        <end position="296"/>
    </location>
</feature>
<dbReference type="Proteomes" id="UP000656042">
    <property type="component" value="Unassembled WGS sequence"/>
</dbReference>
<keyword evidence="6" id="KW-1185">Reference proteome</keyword>
<dbReference type="PANTHER" id="PTHR31836:SF21">
    <property type="entry name" value="EXPANSIN-LIKE PROTEIN 7"/>
    <property type="match status" value="1"/>
</dbReference>
<dbReference type="RefSeq" id="WP_189079012.1">
    <property type="nucleotide sequence ID" value="NZ_BMMX01000006.1"/>
</dbReference>
<dbReference type="Gene3D" id="2.60.40.760">
    <property type="entry name" value="Expansin, cellulose-binding-like domain"/>
    <property type="match status" value="1"/>
</dbReference>
<protein>
    <recommendedName>
        <fullName evidence="7">Peptidoglycan-binding domain-containing protein, expansin</fullName>
    </recommendedName>
</protein>
<evidence type="ECO:0008006" key="7">
    <source>
        <dbReference type="Google" id="ProtNLM"/>
    </source>
</evidence>
<evidence type="ECO:0000259" key="3">
    <source>
        <dbReference type="Pfam" id="PF01357"/>
    </source>
</evidence>
<evidence type="ECO:0000313" key="6">
    <source>
        <dbReference type="Proteomes" id="UP000656042"/>
    </source>
</evidence>
<evidence type="ECO:0000259" key="4">
    <source>
        <dbReference type="Pfam" id="PF03330"/>
    </source>
</evidence>
<dbReference type="Pfam" id="PF01357">
    <property type="entry name" value="Expansin_C"/>
    <property type="match status" value="1"/>
</dbReference>
<feature type="domain" description="Expansin-like CBD" evidence="3">
    <location>
        <begin position="152"/>
        <end position="224"/>
    </location>
</feature>
<dbReference type="EMBL" id="BMMX01000006">
    <property type="protein sequence ID" value="GGK87342.1"/>
    <property type="molecule type" value="Genomic_DNA"/>
</dbReference>
<name>A0A8J3BXC6_9ACTN</name>
<comment type="caution">
    <text evidence="5">The sequence shown here is derived from an EMBL/GenBank/DDBJ whole genome shotgun (WGS) entry which is preliminary data.</text>
</comment>
<dbReference type="AlphaFoldDB" id="A0A8J3BXC6"/>
<accession>A0A8J3BXC6</accession>
<organism evidence="5 6">
    <name type="scientific">Mangrovihabitans endophyticus</name>
    <dbReference type="NCBI Taxonomy" id="1751298"/>
    <lineage>
        <taxon>Bacteria</taxon>
        <taxon>Bacillati</taxon>
        <taxon>Actinomycetota</taxon>
        <taxon>Actinomycetes</taxon>
        <taxon>Micromonosporales</taxon>
        <taxon>Micromonosporaceae</taxon>
        <taxon>Mangrovihabitans</taxon>
    </lineage>
</organism>
<evidence type="ECO:0000256" key="2">
    <source>
        <dbReference type="SAM" id="MobiDB-lite"/>
    </source>
</evidence>
<dbReference type="InterPro" id="IPR049818">
    <property type="entry name" value="Expansin_EXLX1-like"/>
</dbReference>
<feature type="compositionally biased region" description="Low complexity" evidence="2">
    <location>
        <begin position="244"/>
        <end position="266"/>
    </location>
</feature>
<proteinExistence type="predicted"/>
<dbReference type="InterPro" id="IPR051477">
    <property type="entry name" value="Expansin_CellWall"/>
</dbReference>
<dbReference type="InterPro" id="IPR036749">
    <property type="entry name" value="Expansin_CBD_sf"/>
</dbReference>
<feature type="compositionally biased region" description="Low complexity" evidence="2">
    <location>
        <begin position="276"/>
        <end position="292"/>
    </location>
</feature>
<keyword evidence="1" id="KW-0732">Signal</keyword>
<gene>
    <name evidence="5" type="ORF">GCM10012284_21760</name>
</gene>
<dbReference type="CDD" id="cd22272">
    <property type="entry name" value="DPBB_EXLX1-like"/>
    <property type="match status" value="1"/>
</dbReference>